<reference evidence="2 7" key="1">
    <citation type="submission" date="2019-11" db="EMBL/GenBank/DDBJ databases">
        <authorList>
            <consortium name="GenomeTrakr network: Whole genome sequencing for foodborne pathogen traceback"/>
        </authorList>
    </citation>
    <scope>NUCLEOTIDE SEQUENCE [LARGE SCALE GENOMIC DNA]</scope>
    <source>
        <strain evidence="2 7">PSU-2072</strain>
    </source>
</reference>
<dbReference type="GO" id="GO:0003723">
    <property type="term" value="F:RNA binding"/>
    <property type="evidence" value="ECO:0007669"/>
    <property type="project" value="InterPro"/>
</dbReference>
<dbReference type="AlphaFoldDB" id="A0A037YE06"/>
<gene>
    <name evidence="3" type="primary">cas5e</name>
    <name evidence="2" type="ORF">GNW61_25025</name>
    <name evidence="4" type="ORF">GP944_20720</name>
    <name evidence="3" type="ORF">GQM04_25870</name>
</gene>
<evidence type="ECO:0000313" key="3">
    <source>
        <dbReference type="EMBL" id="MWL48858.1"/>
    </source>
</evidence>
<dbReference type="NCBIfam" id="TIGR02593">
    <property type="entry name" value="CRISPR_cas5"/>
    <property type="match status" value="1"/>
</dbReference>
<reference evidence="4 5" key="3">
    <citation type="submission" date="2019-12" db="EMBL/GenBank/DDBJ databases">
        <title>Enteriobacteria Tanzani isolates_8377-8380.</title>
        <authorList>
            <person name="Subbiah M."/>
            <person name="Call D."/>
        </authorList>
    </citation>
    <scope>NUCLEOTIDE SEQUENCE [LARGE SCALE GENOMIC DNA]</scope>
    <source>
        <strain evidence="4 5">8378wB3</strain>
    </source>
</reference>
<dbReference type="RefSeq" id="WP_000085073.1">
    <property type="nucleotide sequence ID" value="NZ_AP021891.1"/>
</dbReference>
<proteinExistence type="predicted"/>
<dbReference type="Proteomes" id="UP000530628">
    <property type="component" value="Unassembled WGS sequence"/>
</dbReference>
<comment type="caution">
    <text evidence="3">The sequence shown here is derived from an EMBL/GenBank/DDBJ whole genome shotgun (WGS) entry which is preliminary data.</text>
</comment>
<protein>
    <submittedName>
        <fullName evidence="3">Type I-E CRISPR-associated protein Cas5/CasD</fullName>
    </submittedName>
</protein>
<dbReference type="InterPro" id="IPR010147">
    <property type="entry name" value="CRISPR-assoc_prot_CasD"/>
</dbReference>
<dbReference type="Pfam" id="PF09704">
    <property type="entry name" value="Cas_Cas5d"/>
    <property type="match status" value="1"/>
</dbReference>
<evidence type="ECO:0000313" key="5">
    <source>
        <dbReference type="Proteomes" id="UP000441160"/>
    </source>
</evidence>
<organism evidence="3 6">
    <name type="scientific">Escherichia coli</name>
    <dbReference type="NCBI Taxonomy" id="562"/>
    <lineage>
        <taxon>Bacteria</taxon>
        <taxon>Pseudomonadati</taxon>
        <taxon>Pseudomonadota</taxon>
        <taxon>Gammaproteobacteria</taxon>
        <taxon>Enterobacterales</taxon>
        <taxon>Enterobacteriaceae</taxon>
        <taxon>Escherichia</taxon>
    </lineage>
</organism>
<evidence type="ECO:0000313" key="7">
    <source>
        <dbReference type="Proteomes" id="UP000530628"/>
    </source>
</evidence>
<evidence type="ECO:0000313" key="2">
    <source>
        <dbReference type="EMBL" id="EFH6651953.1"/>
    </source>
</evidence>
<dbReference type="InterPro" id="IPR021124">
    <property type="entry name" value="CRISPR-assoc_prot_Cas5"/>
</dbReference>
<dbReference type="Gene3D" id="3.30.70.2660">
    <property type="match status" value="1"/>
</dbReference>
<dbReference type="Proteomes" id="UP000487258">
    <property type="component" value="Unassembled WGS sequence"/>
</dbReference>
<name>A0A037YE06_ECOLX</name>
<dbReference type="CDD" id="cd09756">
    <property type="entry name" value="Cas5_I-E"/>
    <property type="match status" value="1"/>
</dbReference>
<evidence type="ECO:0000313" key="6">
    <source>
        <dbReference type="Proteomes" id="UP000487258"/>
    </source>
</evidence>
<evidence type="ECO:0000256" key="1">
    <source>
        <dbReference type="ARBA" id="ARBA00023118"/>
    </source>
</evidence>
<dbReference type="EMBL" id="AASWOY010000112">
    <property type="protein sequence ID" value="EFH6651953.1"/>
    <property type="molecule type" value="Genomic_DNA"/>
</dbReference>
<dbReference type="GO" id="GO:0051607">
    <property type="term" value="P:defense response to virus"/>
    <property type="evidence" value="ECO:0007669"/>
    <property type="project" value="UniProtKB-KW"/>
</dbReference>
<dbReference type="GO" id="GO:0043571">
    <property type="term" value="P:maintenance of CRISPR repeat elements"/>
    <property type="evidence" value="ECO:0007669"/>
    <property type="project" value="InterPro"/>
</dbReference>
<keyword evidence="1" id="KW-0051">Antiviral defense</keyword>
<dbReference type="InterPro" id="IPR013422">
    <property type="entry name" value="CRISPR-assoc_prot_Cas5_N"/>
</dbReference>
<dbReference type="EMBL" id="WTRX01000047">
    <property type="protein sequence ID" value="MWU33136.1"/>
    <property type="molecule type" value="Genomic_DNA"/>
</dbReference>
<dbReference type="EMBL" id="WTMY01000502">
    <property type="protein sequence ID" value="MWL48858.1"/>
    <property type="molecule type" value="Genomic_DNA"/>
</dbReference>
<dbReference type="Proteomes" id="UP000441160">
    <property type="component" value="Unassembled WGS sequence"/>
</dbReference>
<accession>A0A037YE06</accession>
<reference evidence="3 6" key="2">
    <citation type="submission" date="2019-12" db="EMBL/GenBank/DDBJ databases">
        <title>Enteriobacteria Tanzani isolates_10432.</title>
        <authorList>
            <person name="Subbiah M."/>
            <person name="Call D."/>
        </authorList>
    </citation>
    <scope>NUCLEOTIDE SEQUENCE [LARGE SCALE GENOMIC DNA]</scope>
    <source>
        <strain evidence="3 6">10432wF6</strain>
    </source>
</reference>
<evidence type="ECO:0000313" key="4">
    <source>
        <dbReference type="EMBL" id="MWU33136.1"/>
    </source>
</evidence>
<sequence>MSQYLIFQLHGPMASWGVDAPGEVRHTHELPSRSALLGLLAAGVGIRRDDTERLNAFNRHYSLVVCASRNPRWARDYHTVQMPKEVRKARYFSRREELSDPELLSAIISRRDYYTDAWWMVAVATTPDAPYSLEQLQDGLRHPVFPLYLGRKSHPLALPLAPLLLEGNASDVLRNAYQQYQDRFRELKVSLPKLQDECWWEGEHDGLVASKILRRRDVPLNRQQWLFGERTINQGPWLSKEEPCTSQE</sequence>
<dbReference type="NCBIfam" id="TIGR01868">
    <property type="entry name" value="casD_Cas5e"/>
    <property type="match status" value="1"/>
</dbReference>